<feature type="domain" description="HTH myb-type" evidence="9">
    <location>
        <begin position="138"/>
        <end position="188"/>
    </location>
</feature>
<dbReference type="GO" id="GO:0019185">
    <property type="term" value="C:snRNA-activating protein complex"/>
    <property type="evidence" value="ECO:0007669"/>
    <property type="project" value="TreeGrafter"/>
</dbReference>
<feature type="domain" description="Myb-like" evidence="8">
    <location>
        <begin position="82"/>
        <end position="133"/>
    </location>
</feature>
<dbReference type="FunFam" id="1.10.10.60:FF:000010">
    <property type="entry name" value="Transcriptional activator Myb isoform A"/>
    <property type="match status" value="1"/>
</dbReference>
<organism evidence="10 11">
    <name type="scientific">Paramecium sonneborni</name>
    <dbReference type="NCBI Taxonomy" id="65129"/>
    <lineage>
        <taxon>Eukaryota</taxon>
        <taxon>Sar</taxon>
        <taxon>Alveolata</taxon>
        <taxon>Ciliophora</taxon>
        <taxon>Intramacronucleata</taxon>
        <taxon>Oligohymenophorea</taxon>
        <taxon>Peniculida</taxon>
        <taxon>Parameciidae</taxon>
        <taxon>Paramecium</taxon>
    </lineage>
</organism>
<keyword evidence="5" id="KW-0804">Transcription</keyword>
<proteinExistence type="predicted"/>
<dbReference type="InterPro" id="IPR051575">
    <property type="entry name" value="Myb-like_DNA-bd"/>
</dbReference>
<dbReference type="EMBL" id="CAJJDN010000152">
    <property type="protein sequence ID" value="CAD8124550.1"/>
    <property type="molecule type" value="Genomic_DNA"/>
</dbReference>
<dbReference type="PANTHER" id="PTHR46621:SF1">
    <property type="entry name" value="SNRNA-ACTIVATING PROTEIN COMPLEX SUBUNIT 4"/>
    <property type="match status" value="1"/>
</dbReference>
<dbReference type="Pfam" id="PF00249">
    <property type="entry name" value="Myb_DNA-binding"/>
    <property type="match status" value="1"/>
</dbReference>
<evidence type="ECO:0000259" key="8">
    <source>
        <dbReference type="PROSITE" id="PS50090"/>
    </source>
</evidence>
<feature type="region of interest" description="Disordered" evidence="7">
    <location>
        <begin position="228"/>
        <end position="266"/>
    </location>
</feature>
<dbReference type="Pfam" id="PF13921">
    <property type="entry name" value="Myb_DNA-bind_6"/>
    <property type="match status" value="1"/>
</dbReference>
<feature type="compositionally biased region" description="Basic and acidic residues" evidence="7">
    <location>
        <begin position="238"/>
        <end position="253"/>
    </location>
</feature>
<dbReference type="AlphaFoldDB" id="A0A8S1RC71"/>
<comment type="subcellular location">
    <subcellularLocation>
        <location evidence="1">Nucleus</location>
    </subcellularLocation>
</comment>
<sequence length="549" mass="64796">MSRDMYESKSKRKNDKRKQNQQSPIADYENDKKKVGRWTPEEDEKLQKLIEEYGEKSWRIISDMMEGRSAIQCLHRWTKILKPGLKKGPWQDDEDEKLLEWVKNNGPCKWSLCAENIAGRSGKQCRERWFNNLNPNVKKGGWTSEEDHEIFKGYLQYSSSWSKIAKNLSGRTENSVKNRFYSTVRKLLADQEKNGISLKMLEAQGENGTSALQTFVKEHLQKYEQQMQMQIEQEEPDSDKSIQEEKLEESEIKSEDDDDDSKSRKKIQAETYQEQNLLYRLLKQQGGPIKRTSCMKDYSTIYKKYKKRYNQKKKDKKLSDKVENLRKMILKKDDYKNSSEEKELDFQQNLEQQLANFSQQKIDAQSQNGDSDKMNEFQEKLLAFFNQQLNEVMKKFYVEMGDPKQAKWQMILAPDENKIQQQQQQQQQQQLQENKKKTKRQIAKSVKVKEEEDEQNQMVMNTFLQKFNHLGQIGITQLGANVNEGKNETENQMVQDAKIDQKMMFLISQLHTLENMLGDTKKEFSRLEASLYEKINNTSFHSNNSSEKN</sequence>
<dbReference type="Proteomes" id="UP000692954">
    <property type="component" value="Unassembled WGS sequence"/>
</dbReference>
<evidence type="ECO:0000256" key="1">
    <source>
        <dbReference type="ARBA" id="ARBA00004123"/>
    </source>
</evidence>
<dbReference type="OrthoDB" id="2143914at2759"/>
<feature type="domain" description="HTH myb-type" evidence="9">
    <location>
        <begin position="86"/>
        <end position="137"/>
    </location>
</feature>
<feature type="domain" description="Myb-like" evidence="8">
    <location>
        <begin position="30"/>
        <end position="81"/>
    </location>
</feature>
<keyword evidence="3" id="KW-0805">Transcription regulation</keyword>
<evidence type="ECO:0000256" key="6">
    <source>
        <dbReference type="ARBA" id="ARBA00023242"/>
    </source>
</evidence>
<evidence type="ECO:0000313" key="11">
    <source>
        <dbReference type="Proteomes" id="UP000692954"/>
    </source>
</evidence>
<feature type="domain" description="HTH myb-type" evidence="9">
    <location>
        <begin position="30"/>
        <end position="85"/>
    </location>
</feature>
<keyword evidence="11" id="KW-1185">Reference proteome</keyword>
<evidence type="ECO:0000256" key="5">
    <source>
        <dbReference type="ARBA" id="ARBA00023163"/>
    </source>
</evidence>
<name>A0A8S1RC71_9CILI</name>
<keyword evidence="6" id="KW-0539">Nucleus</keyword>
<accession>A0A8S1RC71</accession>
<gene>
    <name evidence="10" type="ORF">PSON_ATCC_30995.1.T1520014</name>
</gene>
<dbReference type="PROSITE" id="PS50090">
    <property type="entry name" value="MYB_LIKE"/>
    <property type="match status" value="3"/>
</dbReference>
<dbReference type="CDD" id="cd00167">
    <property type="entry name" value="SANT"/>
    <property type="match status" value="3"/>
</dbReference>
<feature type="region of interest" description="Disordered" evidence="7">
    <location>
        <begin position="419"/>
        <end position="449"/>
    </location>
</feature>
<dbReference type="GO" id="GO:0000978">
    <property type="term" value="F:RNA polymerase II cis-regulatory region sequence-specific DNA binding"/>
    <property type="evidence" value="ECO:0007669"/>
    <property type="project" value="TreeGrafter"/>
</dbReference>
<protein>
    <submittedName>
        <fullName evidence="10">Uncharacterized protein</fullName>
    </submittedName>
</protein>
<dbReference type="InterPro" id="IPR017930">
    <property type="entry name" value="Myb_dom"/>
</dbReference>
<dbReference type="SMART" id="SM00717">
    <property type="entry name" value="SANT"/>
    <property type="match status" value="3"/>
</dbReference>
<keyword evidence="2" id="KW-0677">Repeat</keyword>
<keyword evidence="4" id="KW-0238">DNA-binding</keyword>
<dbReference type="GO" id="GO:0005634">
    <property type="term" value="C:nucleus"/>
    <property type="evidence" value="ECO:0007669"/>
    <property type="project" value="UniProtKB-SubCell"/>
</dbReference>
<comment type="caution">
    <text evidence="10">The sequence shown here is derived from an EMBL/GenBank/DDBJ whole genome shotgun (WGS) entry which is preliminary data.</text>
</comment>
<evidence type="ECO:0000256" key="3">
    <source>
        <dbReference type="ARBA" id="ARBA00023015"/>
    </source>
</evidence>
<dbReference type="FunFam" id="1.10.10.60:FF:000016">
    <property type="entry name" value="Transcriptional activator Myb isoform A"/>
    <property type="match status" value="1"/>
</dbReference>
<dbReference type="PROSITE" id="PS51294">
    <property type="entry name" value="HTH_MYB"/>
    <property type="match status" value="3"/>
</dbReference>
<evidence type="ECO:0000256" key="4">
    <source>
        <dbReference type="ARBA" id="ARBA00023125"/>
    </source>
</evidence>
<dbReference type="GO" id="GO:0042796">
    <property type="term" value="P:snRNA transcription by RNA polymerase III"/>
    <property type="evidence" value="ECO:0007669"/>
    <property type="project" value="TreeGrafter"/>
</dbReference>
<evidence type="ECO:0000259" key="9">
    <source>
        <dbReference type="PROSITE" id="PS51294"/>
    </source>
</evidence>
<evidence type="ECO:0000256" key="7">
    <source>
        <dbReference type="SAM" id="MobiDB-lite"/>
    </source>
</evidence>
<reference evidence="10" key="1">
    <citation type="submission" date="2021-01" db="EMBL/GenBank/DDBJ databases">
        <authorList>
            <consortium name="Genoscope - CEA"/>
            <person name="William W."/>
        </authorList>
    </citation>
    <scope>NUCLEOTIDE SEQUENCE</scope>
</reference>
<feature type="domain" description="Myb-like" evidence="8">
    <location>
        <begin position="134"/>
        <end position="184"/>
    </location>
</feature>
<dbReference type="PANTHER" id="PTHR46621">
    <property type="entry name" value="SNRNA-ACTIVATING PROTEIN COMPLEX SUBUNIT 4"/>
    <property type="match status" value="1"/>
</dbReference>
<dbReference type="GO" id="GO:0001006">
    <property type="term" value="F:RNA polymerase III type 3 promoter sequence-specific DNA binding"/>
    <property type="evidence" value="ECO:0007669"/>
    <property type="project" value="TreeGrafter"/>
</dbReference>
<feature type="region of interest" description="Disordered" evidence="7">
    <location>
        <begin position="1"/>
        <end position="41"/>
    </location>
</feature>
<evidence type="ECO:0000256" key="2">
    <source>
        <dbReference type="ARBA" id="ARBA00022737"/>
    </source>
</evidence>
<dbReference type="GO" id="GO:0042795">
    <property type="term" value="P:snRNA transcription by RNA polymerase II"/>
    <property type="evidence" value="ECO:0007669"/>
    <property type="project" value="TreeGrafter"/>
</dbReference>
<evidence type="ECO:0000313" key="10">
    <source>
        <dbReference type="EMBL" id="CAD8124550.1"/>
    </source>
</evidence>
<feature type="compositionally biased region" description="Low complexity" evidence="7">
    <location>
        <begin position="420"/>
        <end position="432"/>
    </location>
</feature>
<dbReference type="InterPro" id="IPR001005">
    <property type="entry name" value="SANT/Myb"/>
</dbReference>